<organism evidence="3 4">
    <name type="scientific">Cruoricaptor ignavus</name>
    <dbReference type="NCBI Taxonomy" id="1118202"/>
    <lineage>
        <taxon>Bacteria</taxon>
        <taxon>Pseudomonadati</taxon>
        <taxon>Bacteroidota</taxon>
        <taxon>Flavobacteriia</taxon>
        <taxon>Flavobacteriales</taxon>
        <taxon>Weeksellaceae</taxon>
        <taxon>Cruoricaptor</taxon>
    </lineage>
</organism>
<gene>
    <name evidence="2" type="ORF">IMZ16_00395</name>
    <name evidence="3" type="ORF">SAMN05443429_102275</name>
</gene>
<reference evidence="2 5" key="2">
    <citation type="submission" date="2020-10" db="EMBL/GenBank/DDBJ databases">
        <title>Complete genome of Cruoricapor ignavus strain M1214 isolated from the blood culture of a febrile patient.</title>
        <authorList>
            <person name="Guglielmino C.J.D."/>
        </authorList>
    </citation>
    <scope>NUCLEOTIDE SEQUENCE [LARGE SCALE GENOMIC DNA]</scope>
    <source>
        <strain evidence="2 5">M1214</strain>
    </source>
</reference>
<accession>A0A1M6C9H7</accession>
<sequence>MLTLLQYSSPNYYGDGPGAMFGVGGMLFGILSYLLCAYSLYKLYKQAGEENAWFAFIPILMFIPLIKIAKKPLWWILLTLIPLVNIVITVILYMRLSQAFGKSSAYAIGIILLPFIFLPMLAFGNPVYNPAAVPDETGSSF</sequence>
<feature type="transmembrane region" description="Helical" evidence="1">
    <location>
        <begin position="20"/>
        <end position="40"/>
    </location>
</feature>
<dbReference type="EMBL" id="FQYI01000002">
    <property type="protein sequence ID" value="SHI57677.1"/>
    <property type="molecule type" value="Genomic_DNA"/>
</dbReference>
<feature type="transmembrane region" description="Helical" evidence="1">
    <location>
        <begin position="105"/>
        <end position="124"/>
    </location>
</feature>
<keyword evidence="1" id="KW-1133">Transmembrane helix</keyword>
<dbReference type="InterPro" id="IPR043739">
    <property type="entry name" value="DUF5684"/>
</dbReference>
<feature type="transmembrane region" description="Helical" evidence="1">
    <location>
        <begin position="52"/>
        <end position="69"/>
    </location>
</feature>
<evidence type="ECO:0000313" key="5">
    <source>
        <dbReference type="Proteomes" id="UP000593605"/>
    </source>
</evidence>
<evidence type="ECO:0008006" key="6">
    <source>
        <dbReference type="Google" id="ProtNLM"/>
    </source>
</evidence>
<keyword evidence="1" id="KW-0812">Transmembrane</keyword>
<evidence type="ECO:0000313" key="4">
    <source>
        <dbReference type="Proteomes" id="UP000184335"/>
    </source>
</evidence>
<dbReference type="RefSeq" id="WP_073178467.1">
    <property type="nucleotide sequence ID" value="NZ_CP063145.1"/>
</dbReference>
<protein>
    <recommendedName>
        <fullName evidence="6">Signal peptidase I</fullName>
    </recommendedName>
</protein>
<feature type="transmembrane region" description="Helical" evidence="1">
    <location>
        <begin position="75"/>
        <end position="93"/>
    </location>
</feature>
<dbReference type="Pfam" id="PF18936">
    <property type="entry name" value="DUF5684"/>
    <property type="match status" value="1"/>
</dbReference>
<evidence type="ECO:0000313" key="3">
    <source>
        <dbReference type="EMBL" id="SHI57677.1"/>
    </source>
</evidence>
<proteinExistence type="predicted"/>
<reference evidence="3 4" key="1">
    <citation type="submission" date="2016-11" db="EMBL/GenBank/DDBJ databases">
        <authorList>
            <person name="Jaros S."/>
            <person name="Januszkiewicz K."/>
            <person name="Wedrychowicz H."/>
        </authorList>
    </citation>
    <scope>NUCLEOTIDE SEQUENCE [LARGE SCALE GENOMIC DNA]</scope>
    <source>
        <strain evidence="3 4">DSM 25479</strain>
    </source>
</reference>
<dbReference type="EMBL" id="CP063145">
    <property type="protein sequence ID" value="QOR73944.1"/>
    <property type="molecule type" value="Genomic_DNA"/>
</dbReference>
<dbReference type="Proteomes" id="UP000184335">
    <property type="component" value="Unassembled WGS sequence"/>
</dbReference>
<dbReference type="AlphaFoldDB" id="A0A1M6C9H7"/>
<dbReference type="OrthoDB" id="2376202at2"/>
<dbReference type="STRING" id="1118202.SAMN05443429_102275"/>
<evidence type="ECO:0000313" key="2">
    <source>
        <dbReference type="EMBL" id="QOR73944.1"/>
    </source>
</evidence>
<evidence type="ECO:0000256" key="1">
    <source>
        <dbReference type="SAM" id="Phobius"/>
    </source>
</evidence>
<name>A0A1M6C9H7_9FLAO</name>
<keyword evidence="1" id="KW-0472">Membrane</keyword>
<dbReference type="Proteomes" id="UP000593605">
    <property type="component" value="Chromosome"/>
</dbReference>
<keyword evidence="4" id="KW-1185">Reference proteome</keyword>
<dbReference type="KEGG" id="civ:IMZ16_00395"/>